<sequence>MPKEVSKQKPFNQMLRVWRYSVQRGRIFVFSSDRNPFSDYSRAGSDDDLANAFNPTRTGGEIGRLPTRSVLCERSPWPSRSVVVATNSPVSMGPASAATDSVMERRTVPSEVVDRFFECNSGGTHFSDQLVSRCATTRSDCSTGLGRPTASSAPCKANEFNGERTRKCIPNEQR</sequence>
<name>A0A1I8FE04_9PLAT</name>
<evidence type="ECO:0000256" key="1">
    <source>
        <dbReference type="SAM" id="MobiDB-lite"/>
    </source>
</evidence>
<evidence type="ECO:0000313" key="3">
    <source>
        <dbReference type="WBParaSite" id="maker-unitig_31105-snap-gene-0.2-mRNA-1"/>
    </source>
</evidence>
<organism evidence="2 3">
    <name type="scientific">Macrostomum lignano</name>
    <dbReference type="NCBI Taxonomy" id="282301"/>
    <lineage>
        <taxon>Eukaryota</taxon>
        <taxon>Metazoa</taxon>
        <taxon>Spiralia</taxon>
        <taxon>Lophotrochozoa</taxon>
        <taxon>Platyhelminthes</taxon>
        <taxon>Rhabditophora</taxon>
        <taxon>Macrostomorpha</taxon>
        <taxon>Macrostomida</taxon>
        <taxon>Macrostomidae</taxon>
        <taxon>Macrostomum</taxon>
    </lineage>
</organism>
<evidence type="ECO:0000313" key="2">
    <source>
        <dbReference type="Proteomes" id="UP000095280"/>
    </source>
</evidence>
<dbReference type="AlphaFoldDB" id="A0A1I8FE04"/>
<dbReference type="Proteomes" id="UP000095280">
    <property type="component" value="Unplaced"/>
</dbReference>
<proteinExistence type="predicted"/>
<keyword evidence="2" id="KW-1185">Reference proteome</keyword>
<dbReference type="WBParaSite" id="maker-unitig_31105-snap-gene-0.2-mRNA-1">
    <property type="protein sequence ID" value="maker-unitig_31105-snap-gene-0.2-mRNA-1"/>
    <property type="gene ID" value="maker-unitig_31105-snap-gene-0.2"/>
</dbReference>
<accession>A0A1I8FE04</accession>
<feature type="region of interest" description="Disordered" evidence="1">
    <location>
        <begin position="138"/>
        <end position="157"/>
    </location>
</feature>
<reference evidence="3" key="1">
    <citation type="submission" date="2016-11" db="UniProtKB">
        <authorList>
            <consortium name="WormBaseParasite"/>
        </authorList>
    </citation>
    <scope>IDENTIFICATION</scope>
</reference>
<protein>
    <submittedName>
        <fullName evidence="3">Uncharacterized protein</fullName>
    </submittedName>
</protein>